<keyword evidence="1 10" id="KW-1003">Cell membrane</keyword>
<keyword evidence="6 10" id="KW-0573">Peptidoglycan synthesis</keyword>
<evidence type="ECO:0000259" key="12">
    <source>
        <dbReference type="Pfam" id="PF04101"/>
    </source>
</evidence>
<dbReference type="PANTHER" id="PTHR21015">
    <property type="entry name" value="UDP-N-ACETYLGLUCOSAMINE--N-ACETYLMURAMYL-(PENTAPEPTIDE) PYROPHOSPHORYL-UNDECAPRENOL N-ACETYLGLUCOSAMINE TRANSFERASE 1"/>
    <property type="match status" value="1"/>
</dbReference>
<keyword evidence="8 10" id="KW-0131">Cell cycle</keyword>
<feature type="binding site" evidence="10">
    <location>
        <begin position="13"/>
        <end position="15"/>
    </location>
    <ligand>
        <name>UDP-N-acetyl-alpha-D-glucosamine</name>
        <dbReference type="ChEBI" id="CHEBI:57705"/>
    </ligand>
</feature>
<dbReference type="Pfam" id="PF04101">
    <property type="entry name" value="Glyco_tran_28_C"/>
    <property type="match status" value="1"/>
</dbReference>
<evidence type="ECO:0000256" key="7">
    <source>
        <dbReference type="ARBA" id="ARBA00023136"/>
    </source>
</evidence>
<evidence type="ECO:0000259" key="11">
    <source>
        <dbReference type="Pfam" id="PF03033"/>
    </source>
</evidence>
<sequence>MTHAPIIIAAGGTGGHFFPAIALGEELHQRGYPLILMTDQRRNRAEQSIFALYPRYTLTSSGVAGKKPLDKLKAISRLLWSCLGARKLIAICRPAAVIGFGGYPSIPPLLGSRLLCRNRPALIIHEGNAILGQANVVLSRFANAIATSYPRVMRLPVGKKVIQTGMPVRPAIEALADEPYSPPTLHTNEDPIHLLIWGGSLGAQIFSTVVPQALCNLPQYVRIRLHVTQQAHEDMVPVLTNLYKQVGITAHVTPFIDDVASELKKAHLVIGRAGGSSVAELATAGRPSIMVPLPIAASDEQGVNAQTMERAGGGWMIRQRDFKSEKLCDMLLHLFEHPDELKHAAHAARTLQHRHAAKKLADLVEATLKR</sequence>
<reference evidence="13 14" key="1">
    <citation type="submission" date="2022-07" db="EMBL/GenBank/DDBJ databases">
        <title>Bombella genomes.</title>
        <authorList>
            <person name="Harer L."/>
            <person name="Styblova S."/>
            <person name="Ehrmann M."/>
        </authorList>
    </citation>
    <scope>NUCLEOTIDE SEQUENCE [LARGE SCALE GENOMIC DNA]</scope>
    <source>
        <strain evidence="13 14">TMW 2.2556</strain>
    </source>
</reference>
<dbReference type="PANTHER" id="PTHR21015:SF22">
    <property type="entry name" value="GLYCOSYLTRANSFERASE"/>
    <property type="match status" value="1"/>
</dbReference>
<evidence type="ECO:0000313" key="14">
    <source>
        <dbReference type="Proteomes" id="UP001165575"/>
    </source>
</evidence>
<keyword evidence="2 10" id="KW-0132">Cell division</keyword>
<evidence type="ECO:0000256" key="5">
    <source>
        <dbReference type="ARBA" id="ARBA00022960"/>
    </source>
</evidence>
<comment type="caution">
    <text evidence="13">The sequence shown here is derived from an EMBL/GenBank/DDBJ whole genome shotgun (WGS) entry which is preliminary data.</text>
</comment>
<keyword evidence="9 10" id="KW-0961">Cell wall biogenesis/degradation</keyword>
<organism evidence="13 14">
    <name type="scientific">Bombella pollinis</name>
    <dbReference type="NCBI Taxonomy" id="2967337"/>
    <lineage>
        <taxon>Bacteria</taxon>
        <taxon>Pseudomonadati</taxon>
        <taxon>Pseudomonadota</taxon>
        <taxon>Alphaproteobacteria</taxon>
        <taxon>Acetobacterales</taxon>
        <taxon>Acetobacteraceae</taxon>
        <taxon>Bombella</taxon>
    </lineage>
</organism>
<gene>
    <name evidence="10 13" type="primary">murG</name>
    <name evidence="13" type="ORF">NQF89_03085</name>
</gene>
<dbReference type="CDD" id="cd03785">
    <property type="entry name" value="GT28_MurG"/>
    <property type="match status" value="1"/>
</dbReference>
<dbReference type="HAMAP" id="MF_00033">
    <property type="entry name" value="MurG"/>
    <property type="match status" value="1"/>
</dbReference>
<comment type="subcellular location">
    <subcellularLocation>
        <location evidence="10">Cell membrane</location>
        <topology evidence="10">Peripheral membrane protein</topology>
        <orientation evidence="10">Cytoplasmic side</orientation>
    </subcellularLocation>
</comment>
<proteinExistence type="inferred from homology"/>
<evidence type="ECO:0000256" key="6">
    <source>
        <dbReference type="ARBA" id="ARBA00022984"/>
    </source>
</evidence>
<evidence type="ECO:0000256" key="8">
    <source>
        <dbReference type="ARBA" id="ARBA00023306"/>
    </source>
</evidence>
<evidence type="ECO:0000256" key="9">
    <source>
        <dbReference type="ARBA" id="ARBA00023316"/>
    </source>
</evidence>
<feature type="binding site" evidence="10">
    <location>
        <position position="128"/>
    </location>
    <ligand>
        <name>UDP-N-acetyl-alpha-D-glucosamine</name>
        <dbReference type="ChEBI" id="CHEBI:57705"/>
    </ligand>
</feature>
<evidence type="ECO:0000256" key="10">
    <source>
        <dbReference type="HAMAP-Rule" id="MF_00033"/>
    </source>
</evidence>
<dbReference type="GO" id="GO:0016757">
    <property type="term" value="F:glycosyltransferase activity"/>
    <property type="evidence" value="ECO:0007669"/>
    <property type="project" value="UniProtKB-KW"/>
</dbReference>
<keyword evidence="7 10" id="KW-0472">Membrane</keyword>
<accession>A0ABT3WP35</accession>
<feature type="binding site" evidence="10">
    <location>
        <position position="169"/>
    </location>
    <ligand>
        <name>UDP-N-acetyl-alpha-D-glucosamine</name>
        <dbReference type="ChEBI" id="CHEBI:57705"/>
    </ligand>
</feature>
<dbReference type="InterPro" id="IPR004276">
    <property type="entry name" value="GlycoTrans_28_N"/>
</dbReference>
<dbReference type="NCBIfam" id="TIGR01133">
    <property type="entry name" value="murG"/>
    <property type="match status" value="1"/>
</dbReference>
<dbReference type="SUPFAM" id="SSF53756">
    <property type="entry name" value="UDP-Glycosyltransferase/glycogen phosphorylase"/>
    <property type="match status" value="1"/>
</dbReference>
<feature type="binding site" evidence="10">
    <location>
        <position position="256"/>
    </location>
    <ligand>
        <name>UDP-N-acetyl-alpha-D-glucosamine</name>
        <dbReference type="ChEBI" id="CHEBI:57705"/>
    </ligand>
</feature>
<keyword evidence="5 10" id="KW-0133">Cell shape</keyword>
<feature type="binding site" evidence="10">
    <location>
        <position position="200"/>
    </location>
    <ligand>
        <name>UDP-N-acetyl-alpha-D-glucosamine</name>
        <dbReference type="ChEBI" id="CHEBI:57705"/>
    </ligand>
</feature>
<dbReference type="Gene3D" id="3.40.50.2000">
    <property type="entry name" value="Glycogen Phosphorylase B"/>
    <property type="match status" value="2"/>
</dbReference>
<evidence type="ECO:0000256" key="2">
    <source>
        <dbReference type="ARBA" id="ARBA00022618"/>
    </source>
</evidence>
<comment type="similarity">
    <text evidence="10">Belongs to the glycosyltransferase 28 family. MurG subfamily.</text>
</comment>
<feature type="binding site" evidence="10">
    <location>
        <position position="301"/>
    </location>
    <ligand>
        <name>UDP-N-acetyl-alpha-D-glucosamine</name>
        <dbReference type="ChEBI" id="CHEBI:57705"/>
    </ligand>
</feature>
<dbReference type="RefSeq" id="WP_155579428.1">
    <property type="nucleotide sequence ID" value="NZ_JANIDX010000002.1"/>
</dbReference>
<dbReference type="InterPro" id="IPR006009">
    <property type="entry name" value="GlcNAc_MurG"/>
</dbReference>
<comment type="caution">
    <text evidence="10">Lacks conserved residue(s) required for the propagation of feature annotation.</text>
</comment>
<comment type="catalytic activity">
    <reaction evidence="10">
        <text>di-trans,octa-cis-undecaprenyl diphospho-N-acetyl-alpha-D-muramoyl-L-alanyl-D-glutamyl-meso-2,6-diaminopimeloyl-D-alanyl-D-alanine + UDP-N-acetyl-alpha-D-glucosamine = di-trans,octa-cis-undecaprenyl diphospho-[N-acetyl-alpha-D-glucosaminyl-(1-&gt;4)]-N-acetyl-alpha-D-muramoyl-L-alanyl-D-glutamyl-meso-2,6-diaminopimeloyl-D-alanyl-D-alanine + UDP + H(+)</text>
        <dbReference type="Rhea" id="RHEA:31227"/>
        <dbReference type="ChEBI" id="CHEBI:15378"/>
        <dbReference type="ChEBI" id="CHEBI:57705"/>
        <dbReference type="ChEBI" id="CHEBI:58223"/>
        <dbReference type="ChEBI" id="CHEBI:61387"/>
        <dbReference type="ChEBI" id="CHEBI:61388"/>
        <dbReference type="EC" id="2.4.1.227"/>
    </reaction>
</comment>
<evidence type="ECO:0000313" key="13">
    <source>
        <dbReference type="EMBL" id="MCX5619408.1"/>
    </source>
</evidence>
<protein>
    <recommendedName>
        <fullName evidence="10">UDP-N-acetylglucosamine--N-acetylmuramyl-(pentapeptide) pyrophosphoryl-undecaprenol N-acetylglucosamine transferase</fullName>
        <ecNumber evidence="10">2.4.1.227</ecNumber>
    </recommendedName>
    <alternativeName>
        <fullName evidence="10">Undecaprenyl-PP-MurNAc-pentapeptide-UDPGlcNAc GlcNAc transferase</fullName>
    </alternativeName>
</protein>
<comment type="pathway">
    <text evidence="10">Cell wall biogenesis; peptidoglycan biosynthesis.</text>
</comment>
<dbReference type="InterPro" id="IPR007235">
    <property type="entry name" value="Glyco_trans_28_C"/>
</dbReference>
<comment type="function">
    <text evidence="10">Cell wall formation. Catalyzes the transfer of a GlcNAc subunit on undecaprenyl-pyrophosphoryl-MurNAc-pentapeptide (lipid intermediate I) to form undecaprenyl-pyrophosphoryl-MurNAc-(pentapeptide)GlcNAc (lipid intermediate II).</text>
</comment>
<dbReference type="EMBL" id="JANIDX010000002">
    <property type="protein sequence ID" value="MCX5619408.1"/>
    <property type="molecule type" value="Genomic_DNA"/>
</dbReference>
<dbReference type="EC" id="2.4.1.227" evidence="10"/>
<evidence type="ECO:0000256" key="1">
    <source>
        <dbReference type="ARBA" id="ARBA00022475"/>
    </source>
</evidence>
<keyword evidence="3 10" id="KW-0328">Glycosyltransferase</keyword>
<dbReference type="Pfam" id="PF03033">
    <property type="entry name" value="Glyco_transf_28"/>
    <property type="match status" value="1"/>
</dbReference>
<keyword evidence="4 10" id="KW-0808">Transferase</keyword>
<dbReference type="Proteomes" id="UP001165575">
    <property type="component" value="Unassembled WGS sequence"/>
</dbReference>
<feature type="domain" description="Glycosyl transferase family 28 C-terminal" evidence="12">
    <location>
        <begin position="194"/>
        <end position="359"/>
    </location>
</feature>
<evidence type="ECO:0000256" key="3">
    <source>
        <dbReference type="ARBA" id="ARBA00022676"/>
    </source>
</evidence>
<evidence type="ECO:0000256" key="4">
    <source>
        <dbReference type="ARBA" id="ARBA00022679"/>
    </source>
</evidence>
<feature type="domain" description="Glycosyltransferase family 28 N-terminal" evidence="11">
    <location>
        <begin position="6"/>
        <end position="146"/>
    </location>
</feature>
<name>A0ABT3WP35_9PROT</name>
<keyword evidence="14" id="KW-1185">Reference proteome</keyword>